<evidence type="ECO:0000259" key="3">
    <source>
        <dbReference type="PROSITE" id="PS50887"/>
    </source>
</evidence>
<sequence length="633" mass="70374">MSLIKQLWIGIILLLLLALGGSFAISFLSAKHYLEDQLRLKNIDNANTLALSLSQIEKDPVTIELLITAQFDAGHYEYIIFNDPQQKPIVARSFEANTTPDVPTWFSRQVKLQVAPGIAQVQDGWQQYGTLIVSSHSGYAIEALWKNAKNLLDWFLIATLLGGLLGSFVLKYISRPLDLVINQAEAIGERRFIVSNEPRTREFQRLVRAMNTLSASVKIMLEKEAQQLNILRRESQLDPLTGIYNREHFLNVLDTRLQTDDGLGQGVIALARVRELNELNTHLGRQQTDELLCQIAAVLTQFATEFPESALGRLNGSDFALLLPSELASDAIATELAQKLNFELIALGQEQLALPLAICQYQHGQKRGHLLQQLDGALAKAELKGNRAMVLSDTGEQSPPSLDRWRELIQNALHNRRFTLGQYPVQRQDGQLLHMDAPLRLQLDGELKPAGFFIAWASRLGLLPAIDLAALQAGLQQLQQTPSVPLAINISAESLCNARFREQALQLIHASKPLAKLLWLDFPEVCALRHMDELKAFCTQLKALGCLPGLEHAGLEFTQFQQLQDLGLSHLKIDAALVRDIHKTPANQPFLQSLCRIGHSLGIVMIAEGVNQVEEQQQLEKLGLDAITGPGVR</sequence>
<dbReference type="GO" id="GO:0007165">
    <property type="term" value="P:signal transduction"/>
    <property type="evidence" value="ECO:0007669"/>
    <property type="project" value="InterPro"/>
</dbReference>
<dbReference type="PROSITE" id="PS50885">
    <property type="entry name" value="HAMP"/>
    <property type="match status" value="1"/>
</dbReference>
<dbReference type="InterPro" id="IPR035919">
    <property type="entry name" value="EAL_sf"/>
</dbReference>
<dbReference type="PANTHER" id="PTHR33121:SF23">
    <property type="entry name" value="CYCLIC DI-GMP PHOSPHODIESTERASE PDEB"/>
    <property type="match status" value="1"/>
</dbReference>
<reference evidence="4" key="2">
    <citation type="submission" date="2008-01" db="EMBL/GenBank/DDBJ databases">
        <authorList>
            <person name="DeBoy R.T."/>
            <person name="Mongodin E.F."/>
            <person name="Fouts D.E."/>
            <person name="Tailford L.E."/>
            <person name="Daugherty S.C."/>
            <person name="Khouri H.M."/>
            <person name="Emerson J.B."/>
            <person name="Mohamoud Y."/>
            <person name="Watkins K.L."/>
            <person name="Henrissat B."/>
            <person name="Gilbert H.J."/>
            <person name="Nelson K.E."/>
        </authorList>
    </citation>
    <scope>NUCLEOTIDE SEQUENCE</scope>
    <source>
        <strain evidence="4">Ueda107</strain>
    </source>
</reference>
<keyword evidence="5" id="KW-1185">Reference proteome</keyword>
<dbReference type="eggNOG" id="COG2199">
    <property type="taxonomic scope" value="Bacteria"/>
</dbReference>
<dbReference type="HOGENOM" id="CLU_000445_109_2_6"/>
<dbReference type="Gene3D" id="3.20.20.450">
    <property type="entry name" value="EAL domain"/>
    <property type="match status" value="1"/>
</dbReference>
<dbReference type="InterPro" id="IPR042461">
    <property type="entry name" value="LapD_MoxY_peri_C"/>
</dbReference>
<dbReference type="SUPFAM" id="SSF55073">
    <property type="entry name" value="Nucleotide cyclase"/>
    <property type="match status" value="1"/>
</dbReference>
<dbReference type="Gene3D" id="3.30.110.200">
    <property type="match status" value="1"/>
</dbReference>
<dbReference type="eggNOG" id="COG2200">
    <property type="taxonomic scope" value="Bacteria"/>
</dbReference>
<dbReference type="InterPro" id="IPR029787">
    <property type="entry name" value="Nucleotide_cyclase"/>
</dbReference>
<dbReference type="InterPro" id="IPR032244">
    <property type="entry name" value="LapD_MoxY_N"/>
</dbReference>
<dbReference type="SMART" id="SM00267">
    <property type="entry name" value="GGDEF"/>
    <property type="match status" value="1"/>
</dbReference>
<organism evidence="4 5">
    <name type="scientific">Cellvibrio japonicus (strain Ueda107)</name>
    <name type="common">Pseudomonas fluorescens subsp. cellulosa</name>
    <dbReference type="NCBI Taxonomy" id="498211"/>
    <lineage>
        <taxon>Bacteria</taxon>
        <taxon>Pseudomonadati</taxon>
        <taxon>Pseudomonadota</taxon>
        <taxon>Gammaproteobacteria</taxon>
        <taxon>Cellvibrionales</taxon>
        <taxon>Cellvibrionaceae</taxon>
        <taxon>Cellvibrio</taxon>
    </lineage>
</organism>
<evidence type="ECO:0000313" key="4">
    <source>
        <dbReference type="EMBL" id="ACE84007.1"/>
    </source>
</evidence>
<proteinExistence type="predicted"/>
<dbReference type="PROSITE" id="PS50883">
    <property type="entry name" value="EAL"/>
    <property type="match status" value="1"/>
</dbReference>
<dbReference type="Gene3D" id="3.30.70.270">
    <property type="match status" value="1"/>
</dbReference>
<protein>
    <submittedName>
        <fullName evidence="4">EAL domain protein</fullName>
    </submittedName>
</protein>
<dbReference type="InterPro" id="IPR050706">
    <property type="entry name" value="Cyclic-di-GMP_PDE-like"/>
</dbReference>
<dbReference type="Pfam" id="PF00990">
    <property type="entry name" value="GGDEF"/>
    <property type="match status" value="1"/>
</dbReference>
<reference evidence="4" key="1">
    <citation type="journal article" date="2008" name="J. Bacteriol.">
        <title>Insights into plant cell wall degradation from the genome sequence of the soil bacterium Cellvibrio japonicus.</title>
        <authorList>
            <person name="Deboy R.T."/>
            <person name="Mongodin E.F."/>
            <person name="Fouts D.E."/>
            <person name="Tailford L.E."/>
            <person name="Khouri H."/>
            <person name="Emerson J.B."/>
            <person name="Mohamoud Y."/>
            <person name="Watkins K."/>
            <person name="Henrissat B."/>
            <person name="Gilbert H.J."/>
            <person name="Nelson K.E."/>
        </authorList>
    </citation>
    <scope>NUCLEOTIDE SEQUENCE [LARGE SCALE GENOMIC DNA]</scope>
    <source>
        <strain evidence="4">Ueda107</strain>
    </source>
</reference>
<dbReference type="InterPro" id="IPR043128">
    <property type="entry name" value="Rev_trsase/Diguanyl_cyclase"/>
</dbReference>
<dbReference type="Pfam" id="PF00563">
    <property type="entry name" value="EAL"/>
    <property type="match status" value="1"/>
</dbReference>
<feature type="domain" description="HAMP" evidence="2">
    <location>
        <begin position="171"/>
        <end position="222"/>
    </location>
</feature>
<dbReference type="SMART" id="SM00052">
    <property type="entry name" value="EAL"/>
    <property type="match status" value="1"/>
</dbReference>
<feature type="domain" description="EAL" evidence="1">
    <location>
        <begin position="402"/>
        <end position="633"/>
    </location>
</feature>
<accession>B3PD33</accession>
<dbReference type="Gene3D" id="6.20.270.20">
    <property type="entry name" value="LapD/MoxY periplasmic domain"/>
    <property type="match status" value="1"/>
</dbReference>
<dbReference type="CDD" id="cd01948">
    <property type="entry name" value="EAL"/>
    <property type="match status" value="1"/>
</dbReference>
<dbReference type="InterPro" id="IPR003660">
    <property type="entry name" value="HAMP_dom"/>
</dbReference>
<name>B3PD33_CELJU</name>
<evidence type="ECO:0000313" key="5">
    <source>
        <dbReference type="Proteomes" id="UP000001036"/>
    </source>
</evidence>
<dbReference type="EMBL" id="CP000934">
    <property type="protein sequence ID" value="ACE84007.1"/>
    <property type="molecule type" value="Genomic_DNA"/>
</dbReference>
<dbReference type="STRING" id="498211.CJA_1398"/>
<dbReference type="AlphaFoldDB" id="B3PD33"/>
<gene>
    <name evidence="4" type="ordered locus">CJA_1398</name>
</gene>
<dbReference type="GO" id="GO:0016020">
    <property type="term" value="C:membrane"/>
    <property type="evidence" value="ECO:0007669"/>
    <property type="project" value="InterPro"/>
</dbReference>
<dbReference type="InterPro" id="IPR000160">
    <property type="entry name" value="GGDEF_dom"/>
</dbReference>
<dbReference type="Pfam" id="PF16448">
    <property type="entry name" value="LapD_MoxY_N"/>
    <property type="match status" value="1"/>
</dbReference>
<dbReference type="PROSITE" id="PS50887">
    <property type="entry name" value="GGDEF"/>
    <property type="match status" value="1"/>
</dbReference>
<evidence type="ECO:0000259" key="2">
    <source>
        <dbReference type="PROSITE" id="PS50885"/>
    </source>
</evidence>
<dbReference type="KEGG" id="cja:CJA_1398"/>
<dbReference type="OrthoDB" id="5894408at2"/>
<dbReference type="InterPro" id="IPR001633">
    <property type="entry name" value="EAL_dom"/>
</dbReference>
<evidence type="ECO:0000259" key="1">
    <source>
        <dbReference type="PROSITE" id="PS50883"/>
    </source>
</evidence>
<dbReference type="RefSeq" id="WP_012487032.1">
    <property type="nucleotide sequence ID" value="NC_010995.1"/>
</dbReference>
<dbReference type="PANTHER" id="PTHR33121">
    <property type="entry name" value="CYCLIC DI-GMP PHOSPHODIESTERASE PDEF"/>
    <property type="match status" value="1"/>
</dbReference>
<feature type="domain" description="GGDEF" evidence="3">
    <location>
        <begin position="264"/>
        <end position="394"/>
    </location>
</feature>
<dbReference type="Proteomes" id="UP000001036">
    <property type="component" value="Chromosome"/>
</dbReference>
<dbReference type="SUPFAM" id="SSF141868">
    <property type="entry name" value="EAL domain-like"/>
    <property type="match status" value="1"/>
</dbReference>
<dbReference type="GO" id="GO:0071111">
    <property type="term" value="F:cyclic-guanylate-specific phosphodiesterase activity"/>
    <property type="evidence" value="ECO:0007669"/>
    <property type="project" value="InterPro"/>
</dbReference>